<evidence type="ECO:0000313" key="3">
    <source>
        <dbReference type="Proteomes" id="UP000254978"/>
    </source>
</evidence>
<dbReference type="Pfam" id="PF13649">
    <property type="entry name" value="Methyltransf_25"/>
    <property type="match status" value="1"/>
</dbReference>
<evidence type="ECO:0000313" key="2">
    <source>
        <dbReference type="EMBL" id="STZ61808.1"/>
    </source>
</evidence>
<dbReference type="EC" id="2.1.1.157" evidence="2"/>
<dbReference type="GO" id="GO:0008168">
    <property type="term" value="F:methyltransferase activity"/>
    <property type="evidence" value="ECO:0007669"/>
    <property type="project" value="UniProtKB-KW"/>
</dbReference>
<dbReference type="OrthoDB" id="9786503at2"/>
<dbReference type="Proteomes" id="UP000254978">
    <property type="component" value="Unassembled WGS sequence"/>
</dbReference>
<dbReference type="InterPro" id="IPR029063">
    <property type="entry name" value="SAM-dependent_MTases_sf"/>
</dbReference>
<dbReference type="AlphaFoldDB" id="A0A378TLZ5"/>
<keyword evidence="2" id="KW-0808">Transferase</keyword>
<keyword evidence="2" id="KW-0830">Ubiquinone</keyword>
<dbReference type="InterPro" id="IPR041698">
    <property type="entry name" value="Methyltransf_25"/>
</dbReference>
<organism evidence="2 3">
    <name type="scientific">Mycolicibacterium tokaiense</name>
    <dbReference type="NCBI Taxonomy" id="39695"/>
    <lineage>
        <taxon>Bacteria</taxon>
        <taxon>Bacillati</taxon>
        <taxon>Actinomycetota</taxon>
        <taxon>Actinomycetes</taxon>
        <taxon>Mycobacteriales</taxon>
        <taxon>Mycobacteriaceae</taxon>
        <taxon>Mycolicibacterium</taxon>
    </lineage>
</organism>
<gene>
    <name evidence="2" type="ORF">NCTC10821_05367</name>
</gene>
<dbReference type="RefSeq" id="WP_115280654.1">
    <property type="nucleotide sequence ID" value="NZ_AP022600.1"/>
</dbReference>
<dbReference type="InterPro" id="IPR050508">
    <property type="entry name" value="Methyltransf_Superfamily"/>
</dbReference>
<dbReference type="PANTHER" id="PTHR42912">
    <property type="entry name" value="METHYLTRANSFERASE"/>
    <property type="match status" value="1"/>
</dbReference>
<protein>
    <submittedName>
        <fullName evidence="2">Methylase involved in ubiquinone/menaquinone biosynthesis</fullName>
        <ecNumber evidence="2">2.1.1.157</ecNumber>
    </submittedName>
</protein>
<dbReference type="EMBL" id="UGQT01000001">
    <property type="protein sequence ID" value="STZ61808.1"/>
    <property type="molecule type" value="Genomic_DNA"/>
</dbReference>
<reference evidence="2 3" key="1">
    <citation type="submission" date="2018-06" db="EMBL/GenBank/DDBJ databases">
        <authorList>
            <consortium name="Pathogen Informatics"/>
            <person name="Doyle S."/>
        </authorList>
    </citation>
    <scope>NUCLEOTIDE SEQUENCE [LARGE SCALE GENOMIC DNA]</scope>
    <source>
        <strain evidence="2 3">NCTC10821</strain>
    </source>
</reference>
<accession>A0A378TLZ5</accession>
<keyword evidence="2" id="KW-0489">Methyltransferase</keyword>
<dbReference type="GO" id="GO:0032259">
    <property type="term" value="P:methylation"/>
    <property type="evidence" value="ECO:0007669"/>
    <property type="project" value="UniProtKB-KW"/>
</dbReference>
<proteinExistence type="predicted"/>
<name>A0A378TLZ5_9MYCO</name>
<feature type="domain" description="Methyltransferase" evidence="1">
    <location>
        <begin position="42"/>
        <end position="133"/>
    </location>
</feature>
<sequence>MNSAETQELWNTMYRESARRWSGAANVRLVEVADALPPGRALDLGCGEGGDAKWLASRDWQVTAVDISDEALRRAAEDAGELASRIDFQHHDLTRSFPDGEFDLVSAQFLQSPVEWDRYTLLRRAAAAVAPGGLFLLVDHCEAPPWSGHRHQDHHFASVQEVLAGLALPESDWEVVRAEAAMRDATGPDGQQARIADNVMVLRRRG</sequence>
<keyword evidence="3" id="KW-1185">Reference proteome</keyword>
<dbReference type="Gene3D" id="3.40.50.150">
    <property type="entry name" value="Vaccinia Virus protein VP39"/>
    <property type="match status" value="1"/>
</dbReference>
<evidence type="ECO:0000259" key="1">
    <source>
        <dbReference type="Pfam" id="PF13649"/>
    </source>
</evidence>
<dbReference type="CDD" id="cd02440">
    <property type="entry name" value="AdoMet_MTases"/>
    <property type="match status" value="1"/>
</dbReference>
<dbReference type="SUPFAM" id="SSF53335">
    <property type="entry name" value="S-adenosyl-L-methionine-dependent methyltransferases"/>
    <property type="match status" value="1"/>
</dbReference>